<keyword evidence="18" id="KW-1185">Reference proteome</keyword>
<dbReference type="InterPro" id="IPR042228">
    <property type="entry name" value="Dynein_linker_3"/>
</dbReference>
<dbReference type="FunFam" id="1.10.8.1220:FF:000002">
    <property type="entry name" value="cytoplasmic dynein 1 heavy chain 1-like"/>
    <property type="match status" value="1"/>
</dbReference>
<comment type="similarity">
    <text evidence="2">Belongs to the dynein heavy chain family.</text>
</comment>
<dbReference type="Gene3D" id="1.10.8.710">
    <property type="match status" value="1"/>
</dbReference>
<dbReference type="CDD" id="cd00009">
    <property type="entry name" value="AAA"/>
    <property type="match status" value="2"/>
</dbReference>
<dbReference type="Gene3D" id="1.20.1270.280">
    <property type="match status" value="1"/>
</dbReference>
<dbReference type="InterPro" id="IPR004273">
    <property type="entry name" value="Dynein_heavy_D6_P-loop"/>
</dbReference>
<dbReference type="Pfam" id="PF08393">
    <property type="entry name" value="DHC_N2"/>
    <property type="match status" value="1"/>
</dbReference>
<dbReference type="Gene3D" id="1.20.920.20">
    <property type="match status" value="3"/>
</dbReference>
<feature type="domain" description="AAA+ ATPase" evidence="16">
    <location>
        <begin position="1375"/>
        <end position="1525"/>
    </location>
</feature>
<evidence type="ECO:0000259" key="16">
    <source>
        <dbReference type="SMART" id="SM00382"/>
    </source>
</evidence>
<feature type="coiled-coil region" evidence="15">
    <location>
        <begin position="1968"/>
        <end position="2013"/>
    </location>
</feature>
<dbReference type="Pfam" id="PF22597">
    <property type="entry name" value="DYN_lid"/>
    <property type="match status" value="1"/>
</dbReference>
<dbReference type="Gene3D" id="1.20.58.1120">
    <property type="match status" value="1"/>
</dbReference>
<dbReference type="GO" id="GO:0051959">
    <property type="term" value="F:dynein light intermediate chain binding"/>
    <property type="evidence" value="ECO:0007669"/>
    <property type="project" value="InterPro"/>
</dbReference>
<dbReference type="Gene3D" id="1.10.8.1220">
    <property type="match status" value="1"/>
</dbReference>
<dbReference type="SUPFAM" id="SSF52540">
    <property type="entry name" value="P-loop containing nucleoside triphosphate hydrolases"/>
    <property type="match status" value="4"/>
</dbReference>
<dbReference type="EMBL" id="WTXG01000001">
    <property type="protein sequence ID" value="KAI0307488.1"/>
    <property type="molecule type" value="Genomic_DNA"/>
</dbReference>
<organism evidence="17 18">
    <name type="scientific">Multifurca ochricompacta</name>
    <dbReference type="NCBI Taxonomy" id="376703"/>
    <lineage>
        <taxon>Eukaryota</taxon>
        <taxon>Fungi</taxon>
        <taxon>Dikarya</taxon>
        <taxon>Basidiomycota</taxon>
        <taxon>Agaricomycotina</taxon>
        <taxon>Agaricomycetes</taxon>
        <taxon>Russulales</taxon>
        <taxon>Russulaceae</taxon>
        <taxon>Multifurca</taxon>
    </lineage>
</organism>
<dbReference type="Gene3D" id="1.10.8.720">
    <property type="entry name" value="Region D6 of dynein motor"/>
    <property type="match status" value="1"/>
</dbReference>
<dbReference type="GO" id="GO:0005524">
    <property type="term" value="F:ATP binding"/>
    <property type="evidence" value="ECO:0007669"/>
    <property type="project" value="UniProtKB-KW"/>
</dbReference>
<dbReference type="SMART" id="SM00382">
    <property type="entry name" value="AAA"/>
    <property type="match status" value="3"/>
</dbReference>
<reference evidence="17" key="1">
    <citation type="journal article" date="2022" name="New Phytol.">
        <title>Evolutionary transition to the ectomycorrhizal habit in the genomes of a hyperdiverse lineage of mushroom-forming fungi.</title>
        <authorList>
            <person name="Looney B."/>
            <person name="Miyauchi S."/>
            <person name="Morin E."/>
            <person name="Drula E."/>
            <person name="Courty P.E."/>
            <person name="Kohler A."/>
            <person name="Kuo A."/>
            <person name="LaButti K."/>
            <person name="Pangilinan J."/>
            <person name="Lipzen A."/>
            <person name="Riley R."/>
            <person name="Andreopoulos W."/>
            <person name="He G."/>
            <person name="Johnson J."/>
            <person name="Nolan M."/>
            <person name="Tritt A."/>
            <person name="Barry K.W."/>
            <person name="Grigoriev I.V."/>
            <person name="Nagy L.G."/>
            <person name="Hibbett D."/>
            <person name="Henrissat B."/>
            <person name="Matheny P.B."/>
            <person name="Labbe J."/>
            <person name="Martin F.M."/>
        </authorList>
    </citation>
    <scope>NUCLEOTIDE SEQUENCE</scope>
    <source>
        <strain evidence="17">BPL690</strain>
    </source>
</reference>
<dbReference type="Gene3D" id="1.20.140.100">
    <property type="entry name" value="Dynein heavy chain, N-terminal domain 2"/>
    <property type="match status" value="1"/>
</dbReference>
<dbReference type="InterPro" id="IPR035706">
    <property type="entry name" value="AAA_9"/>
</dbReference>
<evidence type="ECO:0000313" key="18">
    <source>
        <dbReference type="Proteomes" id="UP001203297"/>
    </source>
</evidence>
<dbReference type="Pfam" id="PF18198">
    <property type="entry name" value="AAA_lid_11"/>
    <property type="match status" value="1"/>
</dbReference>
<dbReference type="GO" id="GO:0008569">
    <property type="term" value="F:minus-end-directed microtubule motor activity"/>
    <property type="evidence" value="ECO:0007669"/>
    <property type="project" value="InterPro"/>
</dbReference>
<evidence type="ECO:0000256" key="13">
    <source>
        <dbReference type="ARBA" id="ARBA00023212"/>
    </source>
</evidence>
<dbReference type="InterPro" id="IPR027417">
    <property type="entry name" value="P-loop_NTPase"/>
</dbReference>
<dbReference type="FunFam" id="3.40.50.300:FF:000122">
    <property type="entry name" value="Cytoplasmic dynein 1 heavy chain"/>
    <property type="match status" value="1"/>
</dbReference>
<dbReference type="Gene3D" id="1.10.287.2620">
    <property type="match status" value="1"/>
</dbReference>
<evidence type="ECO:0000256" key="2">
    <source>
        <dbReference type="ARBA" id="ARBA00008887"/>
    </source>
</evidence>
<dbReference type="Pfam" id="PF12775">
    <property type="entry name" value="AAA_7"/>
    <property type="match status" value="1"/>
</dbReference>
<evidence type="ECO:0000256" key="10">
    <source>
        <dbReference type="ARBA" id="ARBA00023017"/>
    </source>
</evidence>
<evidence type="ECO:0000256" key="14">
    <source>
        <dbReference type="ARBA" id="ARBA00033439"/>
    </source>
</evidence>
<dbReference type="Pfam" id="PF12774">
    <property type="entry name" value="AAA_6"/>
    <property type="match status" value="1"/>
</dbReference>
<dbReference type="Pfam" id="PF12780">
    <property type="entry name" value="AAA_8"/>
    <property type="match status" value="1"/>
</dbReference>
<gene>
    <name evidence="17" type="ORF">B0F90DRAFT_1806988</name>
</gene>
<feature type="domain" description="AAA+ ATPase" evidence="16">
    <location>
        <begin position="1717"/>
        <end position="1883"/>
    </location>
</feature>
<name>A0AAD4MC87_9AGAM</name>
<keyword evidence="8" id="KW-0547">Nucleotide-binding</keyword>
<dbReference type="FunFam" id="3.10.490.20:FF:000004">
    <property type="entry name" value="Cytoplasmic dynein heavy chain 2"/>
    <property type="match status" value="1"/>
</dbReference>
<dbReference type="Gene3D" id="1.20.920.30">
    <property type="match status" value="1"/>
</dbReference>
<dbReference type="FunFam" id="3.40.50.300:FF:000517">
    <property type="entry name" value="Cytoplasmic dynein heavy chain 1"/>
    <property type="match status" value="1"/>
</dbReference>
<keyword evidence="11 15" id="KW-0175">Coiled coil</keyword>
<dbReference type="GO" id="GO:0045505">
    <property type="term" value="F:dynein intermediate chain binding"/>
    <property type="evidence" value="ECO:0007669"/>
    <property type="project" value="InterPro"/>
</dbReference>
<keyword evidence="12" id="KW-0505">Motor protein</keyword>
<keyword evidence="9" id="KW-0067">ATP-binding</keyword>
<dbReference type="InterPro" id="IPR041228">
    <property type="entry name" value="Dynein_C"/>
</dbReference>
<dbReference type="FunFam" id="1.20.140.100:FF:000002">
    <property type="entry name" value="Cytoplasmic dynein heavy chain 1"/>
    <property type="match status" value="1"/>
</dbReference>
<evidence type="ECO:0000256" key="5">
    <source>
        <dbReference type="ARBA" id="ARBA00022490"/>
    </source>
</evidence>
<protein>
    <recommendedName>
        <fullName evidence="4">Dynein heavy chain, cytoplasmic</fullName>
    </recommendedName>
    <alternativeName>
        <fullName evidence="14">Dynein heavy chain, cytosolic</fullName>
    </alternativeName>
</protein>
<evidence type="ECO:0000256" key="11">
    <source>
        <dbReference type="ARBA" id="ARBA00023054"/>
    </source>
</evidence>
<dbReference type="Proteomes" id="UP001203297">
    <property type="component" value="Unassembled WGS sequence"/>
</dbReference>
<dbReference type="Gene3D" id="6.10.140.1060">
    <property type="match status" value="1"/>
</dbReference>
<dbReference type="InterPro" id="IPR013602">
    <property type="entry name" value="Dynein_heavy_linker"/>
</dbReference>
<evidence type="ECO:0000256" key="3">
    <source>
        <dbReference type="ARBA" id="ARBA00011655"/>
    </source>
</evidence>
<dbReference type="FunFam" id="3.40.50.300:FF:000071">
    <property type="entry name" value="Cytoplasmic dynein heavy chain 1"/>
    <property type="match status" value="1"/>
</dbReference>
<dbReference type="InterPro" id="IPR026983">
    <property type="entry name" value="DHC"/>
</dbReference>
<keyword evidence="7" id="KW-0677">Repeat</keyword>
<dbReference type="PANTHER" id="PTHR46532">
    <property type="entry name" value="MALE FERTILITY FACTOR KL5"/>
    <property type="match status" value="1"/>
</dbReference>
<dbReference type="InterPro" id="IPR042222">
    <property type="entry name" value="Dynein_2_N"/>
</dbReference>
<dbReference type="FunFam" id="1.20.1270.280:FF:000004">
    <property type="entry name" value="Cytoplasmic dynein heavy chain 2"/>
    <property type="match status" value="1"/>
</dbReference>
<dbReference type="Pfam" id="PF12777">
    <property type="entry name" value="MT"/>
    <property type="match status" value="1"/>
</dbReference>
<proteinExistence type="inferred from homology"/>
<dbReference type="Gene3D" id="1.10.472.130">
    <property type="match status" value="1"/>
</dbReference>
<dbReference type="FunFam" id="1.20.920.30:FF:000001">
    <property type="entry name" value="Cytoplasmic dynein heavy chain 1"/>
    <property type="match status" value="1"/>
</dbReference>
<dbReference type="InterPro" id="IPR042219">
    <property type="entry name" value="AAA_lid_11_sf"/>
</dbReference>
<dbReference type="FunFam" id="1.10.287.2620:FF:000001">
    <property type="entry name" value="Cytoplasmic dynein heavy chain 1"/>
    <property type="match status" value="1"/>
</dbReference>
<evidence type="ECO:0000313" key="17">
    <source>
        <dbReference type="EMBL" id="KAI0307488.1"/>
    </source>
</evidence>
<evidence type="ECO:0000256" key="8">
    <source>
        <dbReference type="ARBA" id="ARBA00022741"/>
    </source>
</evidence>
<dbReference type="GO" id="GO:0005858">
    <property type="term" value="C:axonemal dynein complex"/>
    <property type="evidence" value="ECO:0007669"/>
    <property type="project" value="TreeGrafter"/>
</dbReference>
<dbReference type="PANTHER" id="PTHR46532:SF4">
    <property type="entry name" value="AAA+ ATPASE DOMAIN-CONTAINING PROTEIN"/>
    <property type="match status" value="1"/>
</dbReference>
<dbReference type="FunFam" id="1.10.8.710:FF:000005">
    <property type="entry name" value="Cytoplasmic dynein heavy chain 1"/>
    <property type="match status" value="1"/>
</dbReference>
<comment type="caution">
    <text evidence="17">The sequence shown here is derived from an EMBL/GenBank/DDBJ whole genome shotgun (WGS) entry which is preliminary data.</text>
</comment>
<dbReference type="FunFam" id="1.20.58.1120:FF:000013">
    <property type="entry name" value="Dynein heavy chain-like protein"/>
    <property type="match status" value="1"/>
</dbReference>
<keyword evidence="6" id="KW-0493">Microtubule</keyword>
<dbReference type="Pfam" id="PF12781">
    <property type="entry name" value="AAA_9"/>
    <property type="match status" value="1"/>
</dbReference>
<feature type="domain" description="AAA+ ATPase" evidence="16">
    <location>
        <begin position="728"/>
        <end position="869"/>
    </location>
</feature>
<dbReference type="InterPro" id="IPR043160">
    <property type="entry name" value="Dynein_C_barrel"/>
</dbReference>
<evidence type="ECO:0000256" key="15">
    <source>
        <dbReference type="SAM" id="Coils"/>
    </source>
</evidence>
<dbReference type="InterPro" id="IPR024317">
    <property type="entry name" value="Dynein_heavy_chain_D4_dom"/>
</dbReference>
<dbReference type="Gene3D" id="3.40.50.300">
    <property type="entry name" value="P-loop containing nucleotide triphosphate hydrolases"/>
    <property type="match status" value="5"/>
</dbReference>
<keyword evidence="10" id="KW-0243">Dynein</keyword>
<dbReference type="InterPro" id="IPR043157">
    <property type="entry name" value="Dynein_AAA1S"/>
</dbReference>
<evidence type="ECO:0000256" key="9">
    <source>
        <dbReference type="ARBA" id="ARBA00022840"/>
    </source>
</evidence>
<dbReference type="InterPro" id="IPR024743">
    <property type="entry name" value="Dynein_HC_stalk"/>
</dbReference>
<comment type="subcellular location">
    <subcellularLocation>
        <location evidence="1">Cytoplasm</location>
        <location evidence="1">Cytoskeleton</location>
    </subcellularLocation>
</comment>
<dbReference type="Gene3D" id="3.20.180.20">
    <property type="entry name" value="Dynein heavy chain, N-terminal domain 2"/>
    <property type="match status" value="1"/>
</dbReference>
<feature type="coiled-coil region" evidence="15">
    <location>
        <begin position="429"/>
        <end position="456"/>
    </location>
</feature>
<dbReference type="InterPro" id="IPR041658">
    <property type="entry name" value="AAA_lid_11"/>
</dbReference>
<dbReference type="FunFam" id="1.10.8.720:FF:000003">
    <property type="entry name" value="Cytoplasmic dynein heavy chain 2"/>
    <property type="match status" value="1"/>
</dbReference>
<dbReference type="Pfam" id="PF03028">
    <property type="entry name" value="Dynein_heavy"/>
    <property type="match status" value="1"/>
</dbReference>
<evidence type="ECO:0000256" key="4">
    <source>
        <dbReference type="ARBA" id="ARBA00022197"/>
    </source>
</evidence>
<feature type="coiled-coil region" evidence="15">
    <location>
        <begin position="2121"/>
        <end position="2176"/>
    </location>
</feature>
<evidence type="ECO:0000256" key="6">
    <source>
        <dbReference type="ARBA" id="ARBA00022701"/>
    </source>
</evidence>
<dbReference type="InterPro" id="IPR035699">
    <property type="entry name" value="AAA_6"/>
</dbReference>
<comment type="subunit">
    <text evidence="3">Consists of at least two heavy chains and a number of intermediate and light chains.</text>
</comment>
<dbReference type="FunFam" id="3.40.50.300:FF:000373">
    <property type="entry name" value="Cytoplasmic dynein heavy chain 2"/>
    <property type="match status" value="1"/>
</dbReference>
<dbReference type="InterPro" id="IPR003593">
    <property type="entry name" value="AAA+_ATPase"/>
</dbReference>
<keyword evidence="13" id="KW-0206">Cytoskeleton</keyword>
<evidence type="ECO:0000256" key="1">
    <source>
        <dbReference type="ARBA" id="ARBA00004245"/>
    </source>
</evidence>
<dbReference type="Pfam" id="PF18199">
    <property type="entry name" value="Dynein_C"/>
    <property type="match status" value="1"/>
</dbReference>
<evidence type="ECO:0000256" key="12">
    <source>
        <dbReference type="ARBA" id="ARBA00023175"/>
    </source>
</evidence>
<dbReference type="Gene3D" id="3.10.490.20">
    <property type="match status" value="1"/>
</dbReference>
<accession>A0AAD4MC87</accession>
<keyword evidence="5" id="KW-0963">Cytoplasm</keyword>
<dbReference type="FunFam" id="3.20.180.20:FF:000002">
    <property type="entry name" value="Cytoplasmic dynein heavy chain 1"/>
    <property type="match status" value="1"/>
</dbReference>
<dbReference type="GO" id="GO:0007018">
    <property type="term" value="P:microtubule-based movement"/>
    <property type="evidence" value="ECO:0007669"/>
    <property type="project" value="InterPro"/>
</dbReference>
<evidence type="ECO:0000256" key="7">
    <source>
        <dbReference type="ARBA" id="ARBA00022737"/>
    </source>
</evidence>
<dbReference type="GO" id="GO:0005874">
    <property type="term" value="C:microtubule"/>
    <property type="evidence" value="ECO:0007669"/>
    <property type="project" value="UniProtKB-KW"/>
</dbReference>
<sequence length="3336" mass="379059">MEALAPSNSSTAAAVTFITFVQDLKKKTKTWGPMIELCASGEKTLERFRYQFPDDWLYSDQLRGEWSAYNEILKRKNDSIQEQLAGLQLKIVAEDKIVENKINDILEEWVQTRPVQGNMRADTAMNSINVFEGKLNRVQEEYDLVCRAKEALDLELIRHTRLEPVFEELRDLKAVWTALSGIWSQISELRDMAWATVQPRKLRQQIDGLLSSTKDMPTRMRQYAAFEYVQDVLRGLLKSNTLIGELKSEALKDRHWKQLFKLLKMSSQPSLTLMTLGNVYDLDLKKNESKIKDVIIQAQGEMALEEYIKQVKETWTNYTLDLVNYQNKCRLIRGWDDLFNKCSENLNSLVAMKLSPYYKEKLNRIHVLFDIWIDVQRQWVYLEGIFSGSADIKHLLPVESARFQNINTEFLSVMKKVYKSSFVTDVMNIQGIQKSLERLADLLNKIQKALGEYLERERASFPRFYFVGDEDLLEIIGNSKDIVRIMKHLKKMFAGIATVKLDDDLTQIQAMASREGEQVAFKDPIVLKDYPKINDWLARIEYSMRLSLAQLLCDSVDELQTFYGTGTTLPVDRFIAWVEKFPAQLVTLAVQVAWTASIETAFETSQSLSKPLDTIRQSLDLLADIVLTELSPVTRKKCEHLITELVHQRDVTRSLVQQGAADNKNFAWLYQMRFYLDRATENPLDRLIIRVADASFPYGWEYLGVPERLVQTPLTDRCYLTLTQALDAQLGGAPFGPAGTGKTESVKALGLQLGRFVLVFCCDETFDFQAMGRIFVGLCQVGAWGCFDEFNRLEERILSAVSQQVQSIQQGLAALVKSPNAEIELNIGIFITTNPNYAGRSQLPPNLTKLFRPIAMTRPDRELIAQVMLFSQGFRTAESLASKIVPFFNLCDEQLSPQPHYDFGLRALKAVLASAGILKRERLQEARSSGDGSDVAGLSDVISEQVILIQSVTETIVPKLVADDVPLLTSLLADVFPGTDYVPADLGALRTHIGKVCEERRLTEGERWVNKILQLYQIQKIQHGLMMVGPSGSGKTNAWQVLLTALERLDGIEGVPYVIDPKAMHKDALYGTLDPTTREWNDGLFTHVLRKIVDDVRGESGKRHWIIFDGDVDPEWVENLNSVLDDNKLLTLPNGERLNLPPNVRIMFEVEHLRYATPATVSRCGMIWFSEDVVEPPMLYRQYLDSLAAIPLDAEDEEATAITGRRTEEGTDASSINLTTQKQIAAILEPYFSDGELVSAALEYAFGIEHIMDFTSTRALNTLFSLLNKTVRNVLEYNTQHSDFPLSAEQVEQYVTKRLLVSIIWAFSGDAKLDLRAELGHFLSQRTGVDLPPLLGGASLIDFDIEPHTVTASDVVVPTMDTVRHEEVLYSWLSEHKPLMLCGPPGSGKTMTLFSALRKLPDMEVVGLNFSSATTPELILKTFEQYCEYRKTPNGVLLAPIQLGRWLVVFCDEINLPATDKYGTQRVISFIRQLVESGGFWRTTDMSWVKLERIQFVGACNPPTDPGRVPLSHRFLRHAPLIMVDYPGEVSLKQIYGTYTRAMLKVVPNLRAYTDPLTDAMVDFYLASQRRFTTDIQAHYVYSPRELTRWVRGIYEAIRPLEILTVEGLVRVWAHEALRLFQDRLVAEEERLWTDENIDDTAMTHFPTINKDEALARPILFSNWTSKNYIPVNREVLREYTKQRLRVFYEEELDVPLVLFNDVLDHVLRIDRVFRQVQGHLLLIGVSGSGKTTLSRFVAWMNGLSIFQIKVSNKYTGDDFDEDLRTVLRRAGTKGEKICFIMDESNVLDSGFLERMNTLLANAEVPGLFEGDEHAALMTACKEGSQRDGLMLDSHEELYRWFTQQVAKNLHVVFTMNPPENGLASRAATSPALFNRCVLDWFGDWSDQAFYQVGMEFTHTLDLDLSSYSPPAIFPIAYRELSMPPIHRTAVVNALVHVHMSLYQINQRLSRRQGRYNYVTPRHYLDFINHYRDELEEQQHKLRDTVTQVEELRKSLAAKDKEANEKLRQMKAASIEIQAALVEQDKNIEQHLADAEPAVLEAQAAHLQEAVKLAMESIDSWRAVQGIIRRDDFIQRIMTKALRDLMKRDFLSRPSYNFETVQRASKACGPLVKWVLAQVRFSEILDKVEPLRNEVQSLEQQAEHTKQQAATIITMIAELEASIQKYKEEYALLISQTQAIKSEMERVQESLSSERARWEAGSRTFDVEMSTIVGDVLLSAAFLAYSGFFDQHYREVMWQEWIGHLTEANIKFKPELSFTEYLSTADDRLSWQSKGLPSDNLFTENAIMLKRFSRYPLIIDPTGQATAFLLNEHKDRKITVTSFLDEAFLKVLESALRFGNPLLIQDVEHLDPILNAVLNKEIRRTGGRVLIRLGNQDIDFSPSFTMFLSTRDPSVDFSPDICSRVTFVNFTMTRSSLQSQSLDQVLKVERPDTEQKRTDLMKVQGEFRVRLRTLEKLLLQALNESSGNILDDDKVIDTLETLKREAADITRKVEETDIVMKEVEQVTMEYLPIAQACSSVFFILEQLNLINHFYQFSLRFFLDIFDYVLHHNPHLQGVSDHGSRRDILLEDLFLITYKRTSRALFHRDHVMLAVLLAQVKLRGLEDINEELEFLLESGDGSVAAPTSTDQTIESLNTEQQQRLDTYAKHSLFKPVQSHIIEHEDEWIPFITSSNPELAVPTPWDPSTSAVEAIRSLLIIKCLRPDRLLQATAIFVQTVFEVDLSAEASFDLGSMVADEVKAQTPLALVSVSGYDASYRVEGLIQSTQSRCTQVAMGSQEGFGLADQAIGVASRQGTWVLLKNVHLASSWLGQLEKKLQTLNAHRNFRLFLTMEANPSIPVNILRQSRIIMNEPAPGVKANLLDSLGSIPPARFSQGPAEKVRLYFLLAWFHAVVQERLRYVPLGWSKTYDFNDSDMASAFTTIDTWLHSVAKGRTNVDPAQIPWDAIRMLIKQSVYGGRVDSDFDQRILDAFVDGLFKPAAYNVDFDLVPSSTNAHMLTAPDGTKLDHFLSWVKGLPDREPPAWLSLPPTAERVIAIAQGNELLVKLRKMRMLADDDDDSVATTGPSKGSASQQPAWMRVLYERSRDWLAQLPSAFHTLQKQTTDNQDPLYRLFAREGSTGQKLLNSVRKDLTDVIKVCEGQLKQTNHLRTLMSSLTKGTIPDHWRRYKVKKTMSVSEWIPDFARRLVQLDTLAEIDNLANVEVWLGGLFFPEAYITATRQAVAHCKKWSLETLYLRLDIERVNDPSAFIIDGLVLEGASWVDGQLVLNQGESIRLNASQVRWVQMDDADPQATLVNLPVYLNDDRSDVLFTVDLPFDKNAGALVSTRAVCLTASG</sequence>
<dbReference type="InterPro" id="IPR054354">
    <property type="entry name" value="DYNC2H1-like_lid"/>
</dbReference>